<dbReference type="GO" id="GO:0035438">
    <property type="term" value="F:cyclic-di-GMP binding"/>
    <property type="evidence" value="ECO:0007669"/>
    <property type="project" value="InterPro"/>
</dbReference>
<evidence type="ECO:0000313" key="3">
    <source>
        <dbReference type="Proteomes" id="UP000031631"/>
    </source>
</evidence>
<dbReference type="OrthoDB" id="5567005at2"/>
<feature type="domain" description="PilZ" evidence="1">
    <location>
        <begin position="96"/>
        <end position="184"/>
    </location>
</feature>
<dbReference type="AlphaFoldDB" id="A0A7U6GIK7"/>
<name>A0A7U6GIK7_9GAMM</name>
<dbReference type="Pfam" id="PF07238">
    <property type="entry name" value="PilZ"/>
    <property type="match status" value="1"/>
</dbReference>
<evidence type="ECO:0000313" key="2">
    <source>
        <dbReference type="EMBL" id="BAO44278.1"/>
    </source>
</evidence>
<gene>
    <name evidence="2" type="ORF">TBH_C1355</name>
</gene>
<organism evidence="2 3">
    <name type="scientific">Thiolapillus brandeum</name>
    <dbReference type="NCBI Taxonomy" id="1076588"/>
    <lineage>
        <taxon>Bacteria</taxon>
        <taxon>Pseudomonadati</taxon>
        <taxon>Pseudomonadota</taxon>
        <taxon>Gammaproteobacteria</taxon>
        <taxon>Chromatiales</taxon>
        <taxon>Sedimenticolaceae</taxon>
        <taxon>Thiolapillus</taxon>
    </lineage>
</organism>
<dbReference type="InterPro" id="IPR009875">
    <property type="entry name" value="PilZ_domain"/>
</dbReference>
<dbReference type="Gene3D" id="2.40.10.220">
    <property type="entry name" value="predicted glycosyltransferase like domains"/>
    <property type="match status" value="1"/>
</dbReference>
<dbReference type="RefSeq" id="WP_041066907.1">
    <property type="nucleotide sequence ID" value="NZ_AP012273.1"/>
</dbReference>
<reference evidence="2 3" key="1">
    <citation type="journal article" date="2014" name="PLoS ONE">
        <title>Physiological and genomic features of a novel sulfur-oxidizing gammaproteobacterium belonging to a previously uncultivated symbiotic lineage isolated from a hydrothermal vent.</title>
        <authorList>
            <person name="Nunoura T."/>
            <person name="Takaki Y."/>
            <person name="Kazama H."/>
            <person name="Kakuta J."/>
            <person name="Shimamura S."/>
            <person name="Makita H."/>
            <person name="Hirai M."/>
            <person name="Miyazaki M."/>
            <person name="Takai K."/>
        </authorList>
    </citation>
    <scope>NUCLEOTIDE SEQUENCE [LARGE SCALE GENOMIC DNA]</scope>
    <source>
        <strain evidence="2 3">Hiromi1</strain>
    </source>
</reference>
<proteinExistence type="predicted"/>
<dbReference type="KEGG" id="tbn:TBH_C1355"/>
<sequence>MKPSCSNIPERRSFLRVEYEVILRYHKVTDLQALAGTGDSASDIDRFTIKSQFFAIDQRIRPVRSKLEQQSTELAAYLKALDEKLDLLADLTFQTKHELQDEPARQIDLSAGGTSFHVKKPLELGTLLELWLLLLPSNTGIVTYANVVYCKRSESAEYDQYPYKVGVEFRNMREEDKDLIICHVLKKEAHERRRLARQKEQPNGS</sequence>
<accession>A0A7U6GIK7</accession>
<keyword evidence="3" id="KW-1185">Reference proteome</keyword>
<dbReference type="Proteomes" id="UP000031631">
    <property type="component" value="Chromosome"/>
</dbReference>
<dbReference type="EMBL" id="AP012273">
    <property type="protein sequence ID" value="BAO44278.1"/>
    <property type="molecule type" value="Genomic_DNA"/>
</dbReference>
<protein>
    <recommendedName>
        <fullName evidence="1">PilZ domain-containing protein</fullName>
    </recommendedName>
</protein>
<evidence type="ECO:0000259" key="1">
    <source>
        <dbReference type="Pfam" id="PF07238"/>
    </source>
</evidence>